<keyword evidence="2" id="KW-0472">Membrane</keyword>
<evidence type="ECO:0000256" key="1">
    <source>
        <dbReference type="SAM" id="MobiDB-lite"/>
    </source>
</evidence>
<feature type="compositionally biased region" description="Polar residues" evidence="1">
    <location>
        <begin position="7"/>
        <end position="21"/>
    </location>
</feature>
<sequence>MVKPVSPRQTTSPAQSNTETFSPEELALQKRNRIQITVTCSVLSFLALGIGVTGITLALILGSPVFLSLLIASVLFATVAVIAYKHLTKTPDGNWKESLSLYFREHPSQKIGLTFDLLSACAVSYYHNKTNPGIKLIIQKDPNVPFQLPLLAIPKNHKSDTPLQGIAFNAVSNDSKGMISTETNQARAFFSTFIDCHKTFEWYQCQYIDDSQDIIPFKPTEVRSCPITLHTTPGLTSSVQQHMPTHLGHVRGPTTKDFSKYHPDKMRNYYYDRALIAYEKCIDKALEHNFSIITLPLFSSVYELNAAHPNLLQPTHCQDLCKQALIEAIQAVALKYPNARTHQLLIILQDPFSSIHTTQISPPATPQ</sequence>
<dbReference type="STRING" id="1143323.M787_003040"/>
<dbReference type="KEGG" id="cgz:M787_003040"/>
<name>A0A173DZC9_9CHLA</name>
<reference evidence="3 4" key="1">
    <citation type="journal article" date="2014" name="Syst. Appl. Microbiol.">
        <title>Evidence for the existence of two new members of the family Chlamydiaceae and proposal of Chlamydia avium sp. nov. and Chlamydia gallinacea sp. nov.</title>
        <authorList>
            <person name="Sachse K."/>
            <person name="Laroucau K."/>
            <person name="Riege K."/>
            <person name="Wehner S."/>
            <person name="Dilcher M."/>
            <person name="Creasy H.H."/>
            <person name="Weidmann M."/>
            <person name="Myers G."/>
            <person name="Vorimore F."/>
            <person name="Vicari N."/>
            <person name="Magnino S."/>
            <person name="Liebler-Tenorio E."/>
            <person name="Ruettger A."/>
            <person name="Bavoil P.M."/>
            <person name="Hufert F.T."/>
            <person name="Rossello-Mora R."/>
            <person name="Marz M."/>
        </authorList>
    </citation>
    <scope>NUCLEOTIDE SEQUENCE [LARGE SCALE GENOMIC DNA]</scope>
    <source>
        <strain evidence="3 4">08-1274/3</strain>
    </source>
</reference>
<evidence type="ECO:0000313" key="4">
    <source>
        <dbReference type="Proteomes" id="UP000019147"/>
    </source>
</evidence>
<evidence type="ECO:0008006" key="5">
    <source>
        <dbReference type="Google" id="ProtNLM"/>
    </source>
</evidence>
<proteinExistence type="predicted"/>
<keyword evidence="2" id="KW-1133">Transmembrane helix</keyword>
<dbReference type="OrthoDB" id="18126at2"/>
<protein>
    <recommendedName>
        <fullName evidence="5">Macro domain-containing protein</fullName>
    </recommendedName>
</protein>
<accession>A0A173DZC9</accession>
<dbReference type="Proteomes" id="UP000019147">
    <property type="component" value="Chromosome"/>
</dbReference>
<evidence type="ECO:0000256" key="2">
    <source>
        <dbReference type="SAM" id="Phobius"/>
    </source>
</evidence>
<dbReference type="AlphaFoldDB" id="A0A173DZC9"/>
<dbReference type="GeneID" id="81478279"/>
<dbReference type="RefSeq" id="WP_021828098.1">
    <property type="nucleotide sequence ID" value="NZ_CP015840.1"/>
</dbReference>
<dbReference type="EMBL" id="CP015840">
    <property type="protein sequence ID" value="ANG66284.1"/>
    <property type="molecule type" value="Genomic_DNA"/>
</dbReference>
<feature type="transmembrane region" description="Helical" evidence="2">
    <location>
        <begin position="36"/>
        <end position="60"/>
    </location>
</feature>
<feature type="region of interest" description="Disordered" evidence="1">
    <location>
        <begin position="1"/>
        <end position="22"/>
    </location>
</feature>
<evidence type="ECO:0000313" key="3">
    <source>
        <dbReference type="EMBL" id="ANG66284.1"/>
    </source>
</evidence>
<feature type="transmembrane region" description="Helical" evidence="2">
    <location>
        <begin position="66"/>
        <end position="84"/>
    </location>
</feature>
<gene>
    <name evidence="3" type="ORF">M787_003040</name>
</gene>
<keyword evidence="2" id="KW-0812">Transmembrane</keyword>
<organism evidence="3 4">
    <name type="scientific">Chlamydia gallinacea 08-1274/3</name>
    <dbReference type="NCBI Taxonomy" id="1143323"/>
    <lineage>
        <taxon>Bacteria</taxon>
        <taxon>Pseudomonadati</taxon>
        <taxon>Chlamydiota</taxon>
        <taxon>Chlamydiia</taxon>
        <taxon>Chlamydiales</taxon>
        <taxon>Chlamydiaceae</taxon>
        <taxon>Chlamydia/Chlamydophila group</taxon>
        <taxon>Chlamydia</taxon>
    </lineage>
</organism>